<feature type="domain" description="Reverse transcriptase" evidence="1">
    <location>
        <begin position="2"/>
        <end position="77"/>
    </location>
</feature>
<proteinExistence type="predicted"/>
<dbReference type="PANTHER" id="PTHR24559">
    <property type="entry name" value="TRANSPOSON TY3-I GAG-POL POLYPROTEIN"/>
    <property type="match status" value="1"/>
</dbReference>
<evidence type="ECO:0000259" key="1">
    <source>
        <dbReference type="Pfam" id="PF00078"/>
    </source>
</evidence>
<dbReference type="EMBL" id="SMMG02000001">
    <property type="protein sequence ID" value="KAA3487807.1"/>
    <property type="molecule type" value="Genomic_DNA"/>
</dbReference>
<dbReference type="InterPro" id="IPR053134">
    <property type="entry name" value="RNA-dir_DNA_polymerase"/>
</dbReference>
<dbReference type="PANTHER" id="PTHR24559:SF444">
    <property type="entry name" value="REVERSE TRANSCRIPTASE DOMAIN-CONTAINING PROTEIN"/>
    <property type="match status" value="1"/>
</dbReference>
<evidence type="ECO:0000313" key="2">
    <source>
        <dbReference type="EMBL" id="KAA3487807.1"/>
    </source>
</evidence>
<keyword evidence="2" id="KW-0695">RNA-directed DNA polymerase</keyword>
<evidence type="ECO:0000313" key="3">
    <source>
        <dbReference type="Proteomes" id="UP000325315"/>
    </source>
</evidence>
<dbReference type="Proteomes" id="UP000325315">
    <property type="component" value="Unassembled WGS sequence"/>
</dbReference>
<dbReference type="GO" id="GO:0003964">
    <property type="term" value="F:RNA-directed DNA polymerase activity"/>
    <property type="evidence" value="ECO:0007669"/>
    <property type="project" value="UniProtKB-KW"/>
</dbReference>
<gene>
    <name evidence="2" type="ORF">EPI10_031611</name>
</gene>
<organism evidence="2 3">
    <name type="scientific">Gossypium australe</name>
    <dbReference type="NCBI Taxonomy" id="47621"/>
    <lineage>
        <taxon>Eukaryota</taxon>
        <taxon>Viridiplantae</taxon>
        <taxon>Streptophyta</taxon>
        <taxon>Embryophyta</taxon>
        <taxon>Tracheophyta</taxon>
        <taxon>Spermatophyta</taxon>
        <taxon>Magnoliopsida</taxon>
        <taxon>eudicotyledons</taxon>
        <taxon>Gunneridae</taxon>
        <taxon>Pentapetalae</taxon>
        <taxon>rosids</taxon>
        <taxon>malvids</taxon>
        <taxon>Malvales</taxon>
        <taxon>Malvaceae</taxon>
        <taxon>Malvoideae</taxon>
        <taxon>Gossypium</taxon>
    </lineage>
</organism>
<dbReference type="Gene3D" id="3.30.70.270">
    <property type="match status" value="2"/>
</dbReference>
<sequence length="114" mass="13594">MNAPTAFMDLMNWVLHPYLDQFIVFIFIKNILIYSKFESERDDHLRVVLQILHEKKLYSKMSKCESWLREVILLGHVVSTEASYYRRFVEGFSLIAASMTKILRKSALFKWTKE</sequence>
<keyword evidence="2" id="KW-0808">Transferase</keyword>
<comment type="caution">
    <text evidence="2">The sequence shown here is derived from an EMBL/GenBank/DDBJ whole genome shotgun (WGS) entry which is preliminary data.</text>
</comment>
<dbReference type="OrthoDB" id="415724at2759"/>
<accession>A0A5B6X4I2</accession>
<protein>
    <submittedName>
        <fullName evidence="2">RNA-directed DNA polymerase-like protein</fullName>
    </submittedName>
</protein>
<keyword evidence="3" id="KW-1185">Reference proteome</keyword>
<dbReference type="SUPFAM" id="SSF56672">
    <property type="entry name" value="DNA/RNA polymerases"/>
    <property type="match status" value="1"/>
</dbReference>
<reference evidence="3" key="1">
    <citation type="journal article" date="2019" name="Plant Biotechnol. J.">
        <title>Genome sequencing of the Australian wild diploid species Gossypium australe highlights disease resistance and delayed gland morphogenesis.</title>
        <authorList>
            <person name="Cai Y."/>
            <person name="Cai X."/>
            <person name="Wang Q."/>
            <person name="Wang P."/>
            <person name="Zhang Y."/>
            <person name="Cai C."/>
            <person name="Xu Y."/>
            <person name="Wang K."/>
            <person name="Zhou Z."/>
            <person name="Wang C."/>
            <person name="Geng S."/>
            <person name="Li B."/>
            <person name="Dong Q."/>
            <person name="Hou Y."/>
            <person name="Wang H."/>
            <person name="Ai P."/>
            <person name="Liu Z."/>
            <person name="Yi F."/>
            <person name="Sun M."/>
            <person name="An G."/>
            <person name="Cheng J."/>
            <person name="Zhang Y."/>
            <person name="Shi Q."/>
            <person name="Xie Y."/>
            <person name="Shi X."/>
            <person name="Chang Y."/>
            <person name="Huang F."/>
            <person name="Chen Y."/>
            <person name="Hong S."/>
            <person name="Mi L."/>
            <person name="Sun Q."/>
            <person name="Zhang L."/>
            <person name="Zhou B."/>
            <person name="Peng R."/>
            <person name="Zhang X."/>
            <person name="Liu F."/>
        </authorList>
    </citation>
    <scope>NUCLEOTIDE SEQUENCE [LARGE SCALE GENOMIC DNA]</scope>
    <source>
        <strain evidence="3">cv. PA1801</strain>
    </source>
</reference>
<dbReference type="InterPro" id="IPR043502">
    <property type="entry name" value="DNA/RNA_pol_sf"/>
</dbReference>
<dbReference type="InterPro" id="IPR043128">
    <property type="entry name" value="Rev_trsase/Diguanyl_cyclase"/>
</dbReference>
<dbReference type="AlphaFoldDB" id="A0A5B6X4I2"/>
<dbReference type="Pfam" id="PF00078">
    <property type="entry name" value="RVT_1"/>
    <property type="match status" value="1"/>
</dbReference>
<dbReference type="InterPro" id="IPR000477">
    <property type="entry name" value="RT_dom"/>
</dbReference>
<name>A0A5B6X4I2_9ROSI</name>
<keyword evidence="2" id="KW-0548">Nucleotidyltransferase</keyword>